<dbReference type="EMBL" id="JAINUG010000897">
    <property type="protein sequence ID" value="KAJ8361763.1"/>
    <property type="molecule type" value="Genomic_DNA"/>
</dbReference>
<reference evidence="2" key="1">
    <citation type="journal article" date="2023" name="Science">
        <title>Genome structures resolve the early diversification of teleost fishes.</title>
        <authorList>
            <person name="Parey E."/>
            <person name="Louis A."/>
            <person name="Montfort J."/>
            <person name="Bouchez O."/>
            <person name="Roques C."/>
            <person name="Iampietro C."/>
            <person name="Lluch J."/>
            <person name="Castinel A."/>
            <person name="Donnadieu C."/>
            <person name="Desvignes T."/>
            <person name="Floi Bucao C."/>
            <person name="Jouanno E."/>
            <person name="Wen M."/>
            <person name="Mejri S."/>
            <person name="Dirks R."/>
            <person name="Jansen H."/>
            <person name="Henkel C."/>
            <person name="Chen W.J."/>
            <person name="Zahm M."/>
            <person name="Cabau C."/>
            <person name="Klopp C."/>
            <person name="Thompson A.W."/>
            <person name="Robinson-Rechavi M."/>
            <person name="Braasch I."/>
            <person name="Lecointre G."/>
            <person name="Bobe J."/>
            <person name="Postlethwait J.H."/>
            <person name="Berthelot C."/>
            <person name="Roest Crollius H."/>
            <person name="Guiguen Y."/>
        </authorList>
    </citation>
    <scope>NUCLEOTIDE SEQUENCE</scope>
    <source>
        <strain evidence="2">NC1722</strain>
    </source>
</reference>
<comment type="caution">
    <text evidence="2">The sequence shown here is derived from an EMBL/GenBank/DDBJ whole genome shotgun (WGS) entry which is preliminary data.</text>
</comment>
<dbReference type="Proteomes" id="UP001221898">
    <property type="component" value="Unassembled WGS sequence"/>
</dbReference>
<accession>A0AAD7R3B7</accession>
<feature type="region of interest" description="Disordered" evidence="1">
    <location>
        <begin position="40"/>
        <end position="61"/>
    </location>
</feature>
<proteinExistence type="predicted"/>
<keyword evidence="3" id="KW-1185">Reference proteome</keyword>
<organism evidence="2 3">
    <name type="scientific">Aldrovandia affinis</name>
    <dbReference type="NCBI Taxonomy" id="143900"/>
    <lineage>
        <taxon>Eukaryota</taxon>
        <taxon>Metazoa</taxon>
        <taxon>Chordata</taxon>
        <taxon>Craniata</taxon>
        <taxon>Vertebrata</taxon>
        <taxon>Euteleostomi</taxon>
        <taxon>Actinopterygii</taxon>
        <taxon>Neopterygii</taxon>
        <taxon>Teleostei</taxon>
        <taxon>Notacanthiformes</taxon>
        <taxon>Halosauridae</taxon>
        <taxon>Aldrovandia</taxon>
    </lineage>
</organism>
<evidence type="ECO:0000256" key="1">
    <source>
        <dbReference type="SAM" id="MobiDB-lite"/>
    </source>
</evidence>
<protein>
    <submittedName>
        <fullName evidence="2">Uncharacterized protein</fullName>
    </submittedName>
</protein>
<evidence type="ECO:0000313" key="3">
    <source>
        <dbReference type="Proteomes" id="UP001221898"/>
    </source>
</evidence>
<name>A0AAD7R3B7_9TELE</name>
<gene>
    <name evidence="2" type="ORF">AAFF_G00422260</name>
</gene>
<evidence type="ECO:0000313" key="2">
    <source>
        <dbReference type="EMBL" id="KAJ8361763.1"/>
    </source>
</evidence>
<sequence length="129" mass="13946">MELSRNGRATQSPCVEVNGGCLKANTDSGMRPDCRDRPSTVILPPRGQGLQGKSALSPPSRGQYHWMAEAFSPGADEEHGDIMCDKASSQPSQECEGSCGIVRQADDSGCRHYIAEMSVDALVLHLRER</sequence>
<dbReference type="AlphaFoldDB" id="A0AAD7R3B7"/>